<feature type="compositionally biased region" description="Basic residues" evidence="7">
    <location>
        <begin position="100"/>
        <end position="109"/>
    </location>
</feature>
<comment type="subcellular location">
    <subcellularLocation>
        <location evidence="1 6">Nucleus</location>
    </subcellularLocation>
</comment>
<dbReference type="EnsemblPlants" id="Ma08_t22080.1">
    <property type="protein sequence ID" value="Ma08_p22080.1"/>
    <property type="gene ID" value="Ma08_g22080"/>
</dbReference>
<evidence type="ECO:0000256" key="4">
    <source>
        <dbReference type="ARBA" id="ARBA00023163"/>
    </source>
</evidence>
<dbReference type="GO" id="GO:0005634">
    <property type="term" value="C:nucleus"/>
    <property type="evidence" value="ECO:0007669"/>
    <property type="project" value="UniProtKB-SubCell"/>
</dbReference>
<gene>
    <name evidence="9" type="ORF">GSMUA_82870.1</name>
</gene>
<feature type="compositionally biased region" description="Low complexity" evidence="7">
    <location>
        <begin position="39"/>
        <end position="58"/>
    </location>
</feature>
<reference evidence="9" key="1">
    <citation type="submission" date="2021-03" db="EMBL/GenBank/DDBJ databases">
        <authorList>
            <consortium name="Genoscope - CEA"/>
            <person name="William W."/>
        </authorList>
    </citation>
    <scope>NUCLEOTIDE SEQUENCE</scope>
    <source>
        <strain evidence="9">Doubled-haploid Pahang</strain>
    </source>
</reference>
<dbReference type="GO" id="GO:0003677">
    <property type="term" value="F:DNA binding"/>
    <property type="evidence" value="ECO:0007669"/>
    <property type="project" value="InterPro"/>
</dbReference>
<dbReference type="OMA" id="CEKTHLM"/>
<evidence type="ECO:0000256" key="6">
    <source>
        <dbReference type="RuleBase" id="RU367028"/>
    </source>
</evidence>
<dbReference type="GO" id="GO:0045892">
    <property type="term" value="P:negative regulation of DNA-templated transcription"/>
    <property type="evidence" value="ECO:0007669"/>
    <property type="project" value="UniProtKB-UniRule"/>
</dbReference>
<proteinExistence type="predicted"/>
<keyword evidence="5 6" id="KW-0539">Nucleus</keyword>
<feature type="region of interest" description="Disordered" evidence="7">
    <location>
        <begin position="24"/>
        <end position="124"/>
    </location>
</feature>
<organism evidence="10 11">
    <name type="scientific">Musa acuminata subsp. malaccensis</name>
    <name type="common">Wild banana</name>
    <name type="synonym">Musa malaccensis</name>
    <dbReference type="NCBI Taxonomy" id="214687"/>
    <lineage>
        <taxon>Eukaryota</taxon>
        <taxon>Viridiplantae</taxon>
        <taxon>Streptophyta</taxon>
        <taxon>Embryophyta</taxon>
        <taxon>Tracheophyta</taxon>
        <taxon>Spermatophyta</taxon>
        <taxon>Magnoliopsida</taxon>
        <taxon>Liliopsida</taxon>
        <taxon>Zingiberales</taxon>
        <taxon>Musaceae</taxon>
        <taxon>Musa</taxon>
    </lineage>
</organism>
<dbReference type="Proteomes" id="UP000012960">
    <property type="component" value="Unplaced"/>
</dbReference>
<dbReference type="Pfam" id="PF04844">
    <property type="entry name" value="Ovate"/>
    <property type="match status" value="1"/>
</dbReference>
<dbReference type="PANTHER" id="PTHR33057">
    <property type="entry name" value="TRANSCRIPTION REPRESSOR OFP7-RELATED"/>
    <property type="match status" value="1"/>
</dbReference>
<evidence type="ECO:0000256" key="5">
    <source>
        <dbReference type="ARBA" id="ARBA00023242"/>
    </source>
</evidence>
<reference evidence="10" key="2">
    <citation type="submission" date="2021-05" db="UniProtKB">
        <authorList>
            <consortium name="EnsemblPlants"/>
        </authorList>
    </citation>
    <scope>IDENTIFICATION</scope>
    <source>
        <strain evidence="10">subsp. malaccensis</strain>
    </source>
</reference>
<protein>
    <recommendedName>
        <fullName evidence="6">Transcription repressor</fullName>
    </recommendedName>
    <alternativeName>
        <fullName evidence="6">Ovate family protein</fullName>
    </alternativeName>
</protein>
<dbReference type="PANTHER" id="PTHR33057:SF151">
    <property type="entry name" value="TRANSCRIPTION REPRESSOR OFP1"/>
    <property type="match status" value="1"/>
</dbReference>
<feature type="region of interest" description="Disordered" evidence="7">
    <location>
        <begin position="162"/>
        <end position="198"/>
    </location>
</feature>
<evidence type="ECO:0000256" key="2">
    <source>
        <dbReference type="ARBA" id="ARBA00022491"/>
    </source>
</evidence>
<dbReference type="InterPro" id="IPR025830">
    <property type="entry name" value="DNA_bnd_dom_ovate"/>
</dbReference>
<dbReference type="Pfam" id="PF13724">
    <property type="entry name" value="DNA_binding_2"/>
    <property type="match status" value="1"/>
</dbReference>
<evidence type="ECO:0000313" key="9">
    <source>
        <dbReference type="EMBL" id="CAG1832367.1"/>
    </source>
</evidence>
<accession>A0A804K9F5</accession>
<dbReference type="InterPro" id="IPR006458">
    <property type="entry name" value="Ovate_C"/>
</dbReference>
<keyword evidence="11" id="KW-1185">Reference proteome</keyword>
<evidence type="ECO:0000256" key="3">
    <source>
        <dbReference type="ARBA" id="ARBA00023015"/>
    </source>
</evidence>
<dbReference type="OrthoDB" id="1928390at2759"/>
<evidence type="ECO:0000256" key="1">
    <source>
        <dbReference type="ARBA" id="ARBA00004123"/>
    </source>
</evidence>
<evidence type="ECO:0000313" key="11">
    <source>
        <dbReference type="Proteomes" id="UP000012960"/>
    </source>
</evidence>
<evidence type="ECO:0000259" key="8">
    <source>
        <dbReference type="PROSITE" id="PS51754"/>
    </source>
</evidence>
<dbReference type="NCBIfam" id="TIGR01568">
    <property type="entry name" value="A_thal_3678"/>
    <property type="match status" value="1"/>
</dbReference>
<evidence type="ECO:0000313" key="10">
    <source>
        <dbReference type="EnsemblPlants" id="Ma08_p22080.1"/>
    </source>
</evidence>
<sequence>MGKYRFWLSDMMSKSWFYKLKHMGRGNRSQSIHRSMKRSQSSATTAASAATLPPATQQDCLPNRASSYIPSRRRTPKLPRSPINIKASDTHFPPGEPKTPKRKTRRRPLKPCARHDNDPCKHVTTSSSTMFKEYEDLEVVSELKLAPILTKPVEKEARRAAARRSVSGVHGIKVRQNSPRVGSRKAQAGRNHNAAASEATMRRRALLSENFVVIKSSSSPMRDFMESMMEMIVENNIREPKDLEELLACYLFLNSKEYHEVIIKVFEHIWFALGEVRM</sequence>
<dbReference type="AlphaFoldDB" id="A0A804K9F5"/>
<dbReference type="InterPro" id="IPR038933">
    <property type="entry name" value="Ovate"/>
</dbReference>
<keyword evidence="3 6" id="KW-0805">Transcription regulation</keyword>
<keyword evidence="4 6" id="KW-0804">Transcription</keyword>
<name>A0A804K9F5_MUSAM</name>
<dbReference type="EMBL" id="HG996472">
    <property type="protein sequence ID" value="CAG1832367.1"/>
    <property type="molecule type" value="Genomic_DNA"/>
</dbReference>
<dbReference type="InParanoid" id="A0A804K9F5"/>
<dbReference type="Gramene" id="Ma08_t22080.1">
    <property type="protein sequence ID" value="Ma08_p22080.1"/>
    <property type="gene ID" value="Ma08_g22080"/>
</dbReference>
<feature type="domain" description="OVATE" evidence="8">
    <location>
        <begin position="213"/>
        <end position="272"/>
    </location>
</feature>
<comment type="function">
    <text evidence="6">Transcriptional repressor that regulates multiple aspects of plant growth and development.</text>
</comment>
<evidence type="ECO:0000256" key="7">
    <source>
        <dbReference type="SAM" id="MobiDB-lite"/>
    </source>
</evidence>
<dbReference type="PROSITE" id="PS51754">
    <property type="entry name" value="OVATE"/>
    <property type="match status" value="1"/>
</dbReference>
<keyword evidence="2 6" id="KW-0678">Repressor</keyword>